<feature type="region of interest" description="Disordered" evidence="1">
    <location>
        <begin position="157"/>
        <end position="201"/>
    </location>
</feature>
<organism evidence="2 3">
    <name type="scientific">Corynespora cassiicola Philippines</name>
    <dbReference type="NCBI Taxonomy" id="1448308"/>
    <lineage>
        <taxon>Eukaryota</taxon>
        <taxon>Fungi</taxon>
        <taxon>Dikarya</taxon>
        <taxon>Ascomycota</taxon>
        <taxon>Pezizomycotina</taxon>
        <taxon>Dothideomycetes</taxon>
        <taxon>Pleosporomycetidae</taxon>
        <taxon>Pleosporales</taxon>
        <taxon>Corynesporascaceae</taxon>
        <taxon>Corynespora</taxon>
    </lineage>
</organism>
<feature type="compositionally biased region" description="Polar residues" evidence="1">
    <location>
        <begin position="95"/>
        <end position="105"/>
    </location>
</feature>
<gene>
    <name evidence="2" type="ORF">BS50DRAFT_586331</name>
</gene>
<feature type="region of interest" description="Disordered" evidence="1">
    <location>
        <begin position="1"/>
        <end position="141"/>
    </location>
</feature>
<feature type="compositionally biased region" description="Basic and acidic residues" evidence="1">
    <location>
        <begin position="106"/>
        <end position="136"/>
    </location>
</feature>
<dbReference type="AlphaFoldDB" id="A0A2T2NUB1"/>
<evidence type="ECO:0000256" key="1">
    <source>
        <dbReference type="SAM" id="MobiDB-lite"/>
    </source>
</evidence>
<evidence type="ECO:0000313" key="3">
    <source>
        <dbReference type="Proteomes" id="UP000240883"/>
    </source>
</evidence>
<feature type="compositionally biased region" description="Low complexity" evidence="1">
    <location>
        <begin position="36"/>
        <end position="46"/>
    </location>
</feature>
<dbReference type="OrthoDB" id="5328813at2759"/>
<feature type="compositionally biased region" description="Basic and acidic residues" evidence="1">
    <location>
        <begin position="1"/>
        <end position="11"/>
    </location>
</feature>
<dbReference type="Proteomes" id="UP000240883">
    <property type="component" value="Unassembled WGS sequence"/>
</dbReference>
<protein>
    <submittedName>
        <fullName evidence="2">Uncharacterized protein</fullName>
    </submittedName>
</protein>
<proteinExistence type="predicted"/>
<reference evidence="2 3" key="1">
    <citation type="journal article" date="2018" name="Front. Microbiol.">
        <title>Genome-Wide Analysis of Corynespora cassiicola Leaf Fall Disease Putative Effectors.</title>
        <authorList>
            <person name="Lopez D."/>
            <person name="Ribeiro S."/>
            <person name="Label P."/>
            <person name="Fumanal B."/>
            <person name="Venisse J.S."/>
            <person name="Kohler A."/>
            <person name="de Oliveira R.R."/>
            <person name="Labutti K."/>
            <person name="Lipzen A."/>
            <person name="Lail K."/>
            <person name="Bauer D."/>
            <person name="Ohm R.A."/>
            <person name="Barry K.W."/>
            <person name="Spatafora J."/>
            <person name="Grigoriev I.V."/>
            <person name="Martin F.M."/>
            <person name="Pujade-Renaud V."/>
        </authorList>
    </citation>
    <scope>NUCLEOTIDE SEQUENCE [LARGE SCALE GENOMIC DNA]</scope>
    <source>
        <strain evidence="2 3">Philippines</strain>
    </source>
</reference>
<feature type="compositionally biased region" description="Polar residues" evidence="1">
    <location>
        <begin position="25"/>
        <end position="35"/>
    </location>
</feature>
<keyword evidence="3" id="KW-1185">Reference proteome</keyword>
<name>A0A2T2NUB1_CORCC</name>
<evidence type="ECO:0000313" key="2">
    <source>
        <dbReference type="EMBL" id="PSN68959.1"/>
    </source>
</evidence>
<accession>A0A2T2NUB1</accession>
<sequence length="542" mass="61528">MAGEKEKKSSDTSRFGVKRSGKLASRSSKLTSTTISAPPKAAVASPKAKKDDVQRRKNPFNEMLLGKSGKEKDTSSSAPSTVDDNDPPPEHARSSSRGSQSTHEPQASDRIGELERALEASKKEQAALREELEKVRQHGQVYRETIEDYRRQLSDTYSHQLQSPPGAFHPSPQPTSPVLHSPLPRSPSKDYQHESRHRQSFNKQREDLLEQNYELRSQVAELQDQLMSQNSLYHAKLEQEAQGEQEWNEMSARLHQSEKESQERLQQLLALKSSISSLTRVDSQVTDSELSEAFSQLANRVREWAISNFRRTKLDLSNLPPETIKVLETIYPGYSQIDPTDRLALYQALISNSMMHIFNETIAVGLPEVGPLAAFKQLASYIRDAGPAYHEWCRATMRTLEKSEARHSLQEEKQKLLHRLAGEIEHQLFTLTSINLTPNAQSGLWSILNTAADLQHKVLLQKAQYKLHFFRNHQDHDTYFDQDRMESINDFGDETDDDGDVFIDRKFAFCVFPCLEKFGDEWGEHSDVSNILLKARVCCGVG</sequence>
<dbReference type="EMBL" id="KZ678133">
    <property type="protein sequence ID" value="PSN68959.1"/>
    <property type="molecule type" value="Genomic_DNA"/>
</dbReference>